<proteinExistence type="predicted"/>
<dbReference type="Proteomes" id="UP001283361">
    <property type="component" value="Unassembled WGS sequence"/>
</dbReference>
<sequence>MKTRRPLTPAPEARVSRLLNHKPNICIDQMRQEFLVRALAAPEPWGIPGDLDTRPSLHVSLSPLLPAVFTAAAHASIKTSLLSRMMEVS</sequence>
<comment type="caution">
    <text evidence="1">The sequence shown here is derived from an EMBL/GenBank/DDBJ whole genome shotgun (WGS) entry which is preliminary data.</text>
</comment>
<evidence type="ECO:0000313" key="2">
    <source>
        <dbReference type="Proteomes" id="UP001283361"/>
    </source>
</evidence>
<dbReference type="EMBL" id="JAWDGP010001129">
    <property type="protein sequence ID" value="KAK3794280.1"/>
    <property type="molecule type" value="Genomic_DNA"/>
</dbReference>
<protein>
    <submittedName>
        <fullName evidence="1">Uncharacterized protein</fullName>
    </submittedName>
</protein>
<organism evidence="1 2">
    <name type="scientific">Elysia crispata</name>
    <name type="common">lettuce slug</name>
    <dbReference type="NCBI Taxonomy" id="231223"/>
    <lineage>
        <taxon>Eukaryota</taxon>
        <taxon>Metazoa</taxon>
        <taxon>Spiralia</taxon>
        <taxon>Lophotrochozoa</taxon>
        <taxon>Mollusca</taxon>
        <taxon>Gastropoda</taxon>
        <taxon>Heterobranchia</taxon>
        <taxon>Euthyneura</taxon>
        <taxon>Panpulmonata</taxon>
        <taxon>Sacoglossa</taxon>
        <taxon>Placobranchoidea</taxon>
        <taxon>Plakobranchidae</taxon>
        <taxon>Elysia</taxon>
    </lineage>
</organism>
<evidence type="ECO:0000313" key="1">
    <source>
        <dbReference type="EMBL" id="KAK3794280.1"/>
    </source>
</evidence>
<accession>A0AAE1E5H3</accession>
<dbReference type="AlphaFoldDB" id="A0AAE1E5H3"/>
<gene>
    <name evidence="1" type="ORF">RRG08_060950</name>
</gene>
<keyword evidence="2" id="KW-1185">Reference proteome</keyword>
<name>A0AAE1E5H3_9GAST</name>
<reference evidence="1" key="1">
    <citation type="journal article" date="2023" name="G3 (Bethesda)">
        <title>A reference genome for the long-term kleptoplast-retaining sea slug Elysia crispata morphotype clarki.</title>
        <authorList>
            <person name="Eastman K.E."/>
            <person name="Pendleton A.L."/>
            <person name="Shaikh M.A."/>
            <person name="Suttiyut T."/>
            <person name="Ogas R."/>
            <person name="Tomko P."/>
            <person name="Gavelis G."/>
            <person name="Widhalm J.R."/>
            <person name="Wisecaver J.H."/>
        </authorList>
    </citation>
    <scope>NUCLEOTIDE SEQUENCE</scope>
    <source>
        <strain evidence="1">ECLA1</strain>
    </source>
</reference>